<evidence type="ECO:0000256" key="1">
    <source>
        <dbReference type="SAM" id="MobiDB-lite"/>
    </source>
</evidence>
<sequence>MLTPTIKRPTTMRLTTARPNKNQHEGRESDRDVQEKRKNVEAQESEGMEVA</sequence>
<protein>
    <submittedName>
        <fullName evidence="2">Uncharacterized protein</fullName>
    </submittedName>
</protein>
<feature type="compositionally biased region" description="Basic and acidic residues" evidence="1">
    <location>
        <begin position="22"/>
        <end position="41"/>
    </location>
</feature>
<feature type="region of interest" description="Disordered" evidence="1">
    <location>
        <begin position="1"/>
        <end position="51"/>
    </location>
</feature>
<dbReference type="EMBL" id="CP039345">
    <property type="protein sequence ID" value="QCD79211.1"/>
    <property type="molecule type" value="Genomic_DNA"/>
</dbReference>
<evidence type="ECO:0000313" key="2">
    <source>
        <dbReference type="EMBL" id="QCD79211.1"/>
    </source>
</evidence>
<keyword evidence="3" id="KW-1185">Reference proteome</keyword>
<name>A0A4D6KXE9_VIGUN</name>
<reference evidence="2 3" key="1">
    <citation type="submission" date="2019-04" db="EMBL/GenBank/DDBJ databases">
        <title>An improved genome assembly and genetic linkage map for asparagus bean, Vigna unguiculata ssp. sesquipedialis.</title>
        <authorList>
            <person name="Xia Q."/>
            <person name="Zhang R."/>
            <person name="Dong Y."/>
        </authorList>
    </citation>
    <scope>NUCLEOTIDE SEQUENCE [LARGE SCALE GENOMIC DNA]</scope>
    <source>
        <tissue evidence="2">Leaf</tissue>
    </source>
</reference>
<dbReference type="Proteomes" id="UP000501690">
    <property type="component" value="Linkage Group LG1"/>
</dbReference>
<gene>
    <name evidence="2" type="ORF">DEO72_LG1g2850</name>
</gene>
<proteinExistence type="predicted"/>
<dbReference type="AlphaFoldDB" id="A0A4D6KXE9"/>
<organism evidence="2 3">
    <name type="scientific">Vigna unguiculata</name>
    <name type="common">Cowpea</name>
    <dbReference type="NCBI Taxonomy" id="3917"/>
    <lineage>
        <taxon>Eukaryota</taxon>
        <taxon>Viridiplantae</taxon>
        <taxon>Streptophyta</taxon>
        <taxon>Embryophyta</taxon>
        <taxon>Tracheophyta</taxon>
        <taxon>Spermatophyta</taxon>
        <taxon>Magnoliopsida</taxon>
        <taxon>eudicotyledons</taxon>
        <taxon>Gunneridae</taxon>
        <taxon>Pentapetalae</taxon>
        <taxon>rosids</taxon>
        <taxon>fabids</taxon>
        <taxon>Fabales</taxon>
        <taxon>Fabaceae</taxon>
        <taxon>Papilionoideae</taxon>
        <taxon>50 kb inversion clade</taxon>
        <taxon>NPAAA clade</taxon>
        <taxon>indigoferoid/millettioid clade</taxon>
        <taxon>Phaseoleae</taxon>
        <taxon>Vigna</taxon>
    </lineage>
</organism>
<evidence type="ECO:0000313" key="3">
    <source>
        <dbReference type="Proteomes" id="UP000501690"/>
    </source>
</evidence>
<accession>A0A4D6KXE9</accession>